<name>A0A3D9SFQ9_9ACTN</name>
<accession>A0A3D9SFQ9</accession>
<dbReference type="EMBL" id="QTTT01000001">
    <property type="protein sequence ID" value="REE94729.1"/>
    <property type="molecule type" value="Genomic_DNA"/>
</dbReference>
<dbReference type="AlphaFoldDB" id="A0A3D9SFQ9"/>
<organism evidence="1 2">
    <name type="scientific">Thermomonospora umbrina</name>
    <dbReference type="NCBI Taxonomy" id="111806"/>
    <lineage>
        <taxon>Bacteria</taxon>
        <taxon>Bacillati</taxon>
        <taxon>Actinomycetota</taxon>
        <taxon>Actinomycetes</taxon>
        <taxon>Streptosporangiales</taxon>
        <taxon>Thermomonosporaceae</taxon>
        <taxon>Thermomonospora</taxon>
    </lineage>
</organism>
<proteinExistence type="predicted"/>
<evidence type="ECO:0000313" key="2">
    <source>
        <dbReference type="Proteomes" id="UP000256661"/>
    </source>
</evidence>
<dbReference type="RefSeq" id="WP_147312149.1">
    <property type="nucleotide sequence ID" value="NZ_QTTT01000001.1"/>
</dbReference>
<gene>
    <name evidence="1" type="ORF">DFJ69_0079</name>
</gene>
<protein>
    <submittedName>
        <fullName evidence="1">Uncharacterized protein</fullName>
    </submittedName>
</protein>
<keyword evidence="2" id="KW-1185">Reference proteome</keyword>
<reference evidence="1 2" key="1">
    <citation type="submission" date="2018-08" db="EMBL/GenBank/DDBJ databases">
        <title>Sequencing the genomes of 1000 actinobacteria strains.</title>
        <authorList>
            <person name="Klenk H.-P."/>
        </authorList>
    </citation>
    <scope>NUCLEOTIDE SEQUENCE [LARGE SCALE GENOMIC DNA]</scope>
    <source>
        <strain evidence="1 2">DSM 43927</strain>
    </source>
</reference>
<evidence type="ECO:0000313" key="1">
    <source>
        <dbReference type="EMBL" id="REE94729.1"/>
    </source>
</evidence>
<dbReference type="OrthoDB" id="5051226at2"/>
<dbReference type="Proteomes" id="UP000256661">
    <property type="component" value="Unassembled WGS sequence"/>
</dbReference>
<sequence>MEFPRPTPEHERLPPGDIDLTGVVDQDDSLRTAIDEALAQTPDDGIVPDWGARSLARALANQQPDRHDSALHHFAVTGRIAWEPMMRELATLYAEAPEEERGEWATHLGSYITDHLERAEDTNNEPVDEIPLGGTALERVSAYLRIAIHEADARGEVIEVEDAKAIATLLAALLGPSSEMAIFAETGNGDADRLRAECRQLRQQPHDTAELPPWTSRLEQYLAAQPPAPRTS</sequence>
<comment type="caution">
    <text evidence="1">The sequence shown here is derived from an EMBL/GenBank/DDBJ whole genome shotgun (WGS) entry which is preliminary data.</text>
</comment>